<dbReference type="InterPro" id="IPR018958">
    <property type="entry name" value="Knr4/Smi1-like_dom"/>
</dbReference>
<dbReference type="Gene3D" id="3.40.1580.10">
    <property type="entry name" value="SMI1/KNR4-like"/>
    <property type="match status" value="1"/>
</dbReference>
<proteinExistence type="predicted"/>
<evidence type="ECO:0000259" key="1">
    <source>
        <dbReference type="Pfam" id="PF09346"/>
    </source>
</evidence>
<evidence type="ECO:0000313" key="2">
    <source>
        <dbReference type="EMBL" id="PIT56280.1"/>
    </source>
</evidence>
<comment type="caution">
    <text evidence="2">The sequence shown here is derived from an EMBL/GenBank/DDBJ whole genome shotgun (WGS) entry which is preliminary data.</text>
</comment>
<dbReference type="AlphaFoldDB" id="A0A2N9XZ55"/>
<dbReference type="SUPFAM" id="SSF160631">
    <property type="entry name" value="SMI1/KNR4-like"/>
    <property type="match status" value="1"/>
</dbReference>
<reference evidence="2 3" key="1">
    <citation type="journal article" date="2017" name="MBio">
        <title>Type VI secretion-mediated competition in the bee gut microbiome.</title>
        <authorList>
            <person name="Steele M.I."/>
            <person name="Kwong W.K."/>
            <person name="Powell J.E."/>
            <person name="Whiteley M."/>
            <person name="Moran N.A."/>
        </authorList>
    </citation>
    <scope>NUCLEOTIDE SEQUENCE [LARGE SCALE GENOMIC DNA]</scope>
    <source>
        <strain evidence="2 3">Nev3CBA3</strain>
    </source>
</reference>
<dbReference type="Proteomes" id="UP000229434">
    <property type="component" value="Unassembled WGS sequence"/>
</dbReference>
<organism evidence="2 3">
    <name type="scientific">Snodgrassella alvi</name>
    <dbReference type="NCBI Taxonomy" id="1196083"/>
    <lineage>
        <taxon>Bacteria</taxon>
        <taxon>Pseudomonadati</taxon>
        <taxon>Pseudomonadota</taxon>
        <taxon>Betaproteobacteria</taxon>
        <taxon>Neisseriales</taxon>
        <taxon>Neisseriaceae</taxon>
        <taxon>Snodgrassella</taxon>
    </lineage>
</organism>
<dbReference type="InterPro" id="IPR037883">
    <property type="entry name" value="Knr4/Smi1-like_sf"/>
</dbReference>
<gene>
    <name evidence="2" type="ORF">BHC49_04765</name>
</gene>
<feature type="domain" description="Knr4/Smi1-like" evidence="1">
    <location>
        <begin position="13"/>
        <end position="100"/>
    </location>
</feature>
<accession>A0A2N9XZ55</accession>
<dbReference type="RefSeq" id="WP_100137150.1">
    <property type="nucleotide sequence ID" value="NZ_MEIS01000091.1"/>
</dbReference>
<name>A0A2N9XZ55_9NEIS</name>
<dbReference type="EMBL" id="MEIS01000091">
    <property type="protein sequence ID" value="PIT56280.1"/>
    <property type="molecule type" value="Genomic_DNA"/>
</dbReference>
<evidence type="ECO:0000313" key="3">
    <source>
        <dbReference type="Proteomes" id="UP000229434"/>
    </source>
</evidence>
<protein>
    <recommendedName>
        <fullName evidence="1">Knr4/Smi1-like domain-containing protein</fullName>
    </recommendedName>
</protein>
<dbReference type="Pfam" id="PF09346">
    <property type="entry name" value="SMI1_KNR4"/>
    <property type="match status" value="1"/>
</dbReference>
<sequence>MEKKSIVEILYILEKEMNIKFPSLYVRFLSEEVQDKEPYELITEKEEYIYIYNIYDIQERNDVYSIQNIEPNYFLIGQDGDIGYFIYVKKNNESDNIYSLDLGALGSLEMNKEATDIYHLGKYIE</sequence>